<comment type="caution">
    <text evidence="6">The sequence shown here is derived from an EMBL/GenBank/DDBJ whole genome shotgun (WGS) entry which is preliminary data.</text>
</comment>
<dbReference type="Pfam" id="PF01613">
    <property type="entry name" value="Flavin_Reduct"/>
    <property type="match status" value="1"/>
</dbReference>
<dbReference type="Gene3D" id="2.30.110.10">
    <property type="entry name" value="Electron Transport, Fmn-binding Protein, Chain A"/>
    <property type="match status" value="1"/>
</dbReference>
<gene>
    <name evidence="6" type="ORF">AFM12_01625</name>
</gene>
<name>A0A0P7C3X3_9BACT</name>
<evidence type="ECO:0000259" key="5">
    <source>
        <dbReference type="Pfam" id="PF01613"/>
    </source>
</evidence>
<evidence type="ECO:0000256" key="2">
    <source>
        <dbReference type="ARBA" id="ARBA00022630"/>
    </source>
</evidence>
<dbReference type="InterPro" id="IPR012349">
    <property type="entry name" value="Split_barrel_FMN-bd"/>
</dbReference>
<keyword evidence="7" id="KW-1185">Reference proteome</keyword>
<evidence type="ECO:0000313" key="6">
    <source>
        <dbReference type="EMBL" id="KPM49347.1"/>
    </source>
</evidence>
<comment type="cofactor">
    <cofactor evidence="1">
        <name>FMN</name>
        <dbReference type="ChEBI" id="CHEBI:58210"/>
    </cofactor>
</comment>
<dbReference type="PANTHER" id="PTHR33798:SF5">
    <property type="entry name" value="FLAVIN REDUCTASE LIKE DOMAIN-CONTAINING PROTEIN"/>
    <property type="match status" value="1"/>
</dbReference>
<dbReference type="PATRIC" id="fig|1605367.3.peg.1663"/>
<evidence type="ECO:0000256" key="1">
    <source>
        <dbReference type="ARBA" id="ARBA00001917"/>
    </source>
</evidence>
<dbReference type="AlphaFoldDB" id="A0A0P7C3X3"/>
<dbReference type="GO" id="GO:0010181">
    <property type="term" value="F:FMN binding"/>
    <property type="evidence" value="ECO:0007669"/>
    <property type="project" value="InterPro"/>
</dbReference>
<reference evidence="6 7" key="1">
    <citation type="submission" date="2015-07" db="EMBL/GenBank/DDBJ databases">
        <title>The draft genome sequence of Leadbetterella sp. JN14-9.</title>
        <authorList>
            <person name="Liu Y."/>
            <person name="Du J."/>
            <person name="Shao Z."/>
        </authorList>
    </citation>
    <scope>NUCLEOTIDE SEQUENCE [LARGE SCALE GENOMIC DNA]</scope>
    <source>
        <strain evidence="6 7">JN14-9</strain>
    </source>
</reference>
<dbReference type="GO" id="GO:0016646">
    <property type="term" value="F:oxidoreductase activity, acting on the CH-NH group of donors, NAD or NADP as acceptor"/>
    <property type="evidence" value="ECO:0007669"/>
    <property type="project" value="UniProtKB-ARBA"/>
</dbReference>
<dbReference type="RefSeq" id="WP_055143531.1">
    <property type="nucleotide sequence ID" value="NZ_JXSZ01000005.1"/>
</dbReference>
<accession>A0A0P7C3X3</accession>
<proteinExistence type="inferred from homology"/>
<protein>
    <submittedName>
        <fullName evidence="6">Flavin oxidoreductase</fullName>
    </submittedName>
</protein>
<feature type="domain" description="Flavin reductase like" evidence="5">
    <location>
        <begin position="32"/>
        <end position="167"/>
    </location>
</feature>
<dbReference type="EMBL" id="LGTQ01000005">
    <property type="protein sequence ID" value="KPM49347.1"/>
    <property type="molecule type" value="Genomic_DNA"/>
</dbReference>
<dbReference type="SUPFAM" id="SSF50475">
    <property type="entry name" value="FMN-binding split barrel"/>
    <property type="match status" value="1"/>
</dbReference>
<comment type="similarity">
    <text evidence="4">Belongs to the flavoredoxin family.</text>
</comment>
<organism evidence="6 7">
    <name type="scientific">Jiulongibacter sediminis</name>
    <dbReference type="NCBI Taxonomy" id="1605367"/>
    <lineage>
        <taxon>Bacteria</taxon>
        <taxon>Pseudomonadati</taxon>
        <taxon>Bacteroidota</taxon>
        <taxon>Cytophagia</taxon>
        <taxon>Cytophagales</taxon>
        <taxon>Leadbetterellaceae</taxon>
        <taxon>Jiulongibacter</taxon>
    </lineage>
</organism>
<dbReference type="Proteomes" id="UP000050454">
    <property type="component" value="Unassembled WGS sequence"/>
</dbReference>
<dbReference type="STRING" id="1605367.AFM12_01625"/>
<dbReference type="OrthoDB" id="5293996at2"/>
<evidence type="ECO:0000256" key="4">
    <source>
        <dbReference type="ARBA" id="ARBA00038054"/>
    </source>
</evidence>
<sequence>MNYISKEDLKGFDRLFRANLVNSCSGYKSANLIGTLSAKGVENIGTFSSVTHLGSDPALLGFILRPPTVPRHTYENILKSKYYTINHIAESFLSEAHHCSAKYAEDISEFDKTGLTPKYRNDWPAPFVAESPVQIMMKYVEEIPIKVNGTILMIGEIQGIYVKEEMLQDDGFLHLEVGDVASINGLDAYAIPEIKKRFNYTRPDQPVTEMV</sequence>
<keyword evidence="3" id="KW-0288">FMN</keyword>
<dbReference type="InterPro" id="IPR002563">
    <property type="entry name" value="Flavin_Rdtase-like_dom"/>
</dbReference>
<dbReference type="PANTHER" id="PTHR33798">
    <property type="entry name" value="FLAVOPROTEIN OXYGENASE"/>
    <property type="match status" value="1"/>
</dbReference>
<evidence type="ECO:0000313" key="7">
    <source>
        <dbReference type="Proteomes" id="UP000050454"/>
    </source>
</evidence>
<keyword evidence="2" id="KW-0285">Flavoprotein</keyword>
<evidence type="ECO:0000256" key="3">
    <source>
        <dbReference type="ARBA" id="ARBA00022643"/>
    </source>
</evidence>